<gene>
    <name evidence="2" type="ORF">B5E52_11590</name>
    <name evidence="1" type="ORF">GAZ26_14145</name>
</gene>
<reference evidence="1 4" key="3">
    <citation type="journal article" date="2019" name="Nat. Med.">
        <title>A library of human gut bacterial isolates paired with longitudinal multiomics data enables mechanistic microbiome research.</title>
        <authorList>
            <person name="Poyet M."/>
            <person name="Groussin M."/>
            <person name="Gibbons S.M."/>
            <person name="Avila-Pacheco J."/>
            <person name="Jiang X."/>
            <person name="Kearney S.M."/>
            <person name="Perrotta A.R."/>
            <person name="Berdy B."/>
            <person name="Zhao S."/>
            <person name="Lieberman T.D."/>
            <person name="Swanson P.K."/>
            <person name="Smith M."/>
            <person name="Roesemann S."/>
            <person name="Alexander J.E."/>
            <person name="Rich S.A."/>
            <person name="Livny J."/>
            <person name="Vlamakis H."/>
            <person name="Clish C."/>
            <person name="Bullock K."/>
            <person name="Deik A."/>
            <person name="Scott J."/>
            <person name="Pierce K.A."/>
            <person name="Xavier R.J."/>
            <person name="Alm E.J."/>
        </authorList>
    </citation>
    <scope>NUCLEOTIDE SEQUENCE [LARGE SCALE GENOMIC DNA]</scope>
    <source>
        <strain evidence="1 4">BIOML-A7</strain>
    </source>
</reference>
<reference evidence="2" key="2">
    <citation type="journal article" date="2018" name="BMC Genomics">
        <title>Whole genome sequencing and function prediction of 133 gut anaerobes isolated from chicken caecum in pure cultures.</title>
        <authorList>
            <person name="Medvecky M."/>
            <person name="Cejkova D."/>
            <person name="Polansky O."/>
            <person name="Karasova D."/>
            <person name="Kubasova T."/>
            <person name="Cizek A."/>
            <person name="Rychlik I."/>
        </authorList>
    </citation>
    <scope>NUCLEOTIDE SEQUENCE</scope>
    <source>
        <strain evidence="2">An109</strain>
    </source>
</reference>
<evidence type="ECO:0000313" key="1">
    <source>
        <dbReference type="EMBL" id="KAB6422569.1"/>
    </source>
</evidence>
<comment type="caution">
    <text evidence="1">The sequence shown here is derived from an EMBL/GenBank/DDBJ whole genome shotgun (WGS) entry which is preliminary data.</text>
</comment>
<name>A0A1Y4VDG3_9BACE</name>
<dbReference type="AlphaFoldDB" id="A0A1Y4VDG3"/>
<protein>
    <submittedName>
        <fullName evidence="1">Uncharacterized protein</fullName>
    </submittedName>
</protein>
<sequence length="235" mass="26844">MNINKEIEISISDAIIEKPIRFSVGKYSFSLYPSTLGRMQILKNLYLAMNINTKLLSLNPFAEALRVCRYKQETVCQIIAYSTFNEKRDVMDFKKVSQRAIFFRKKVSVNDLATLLTVILSADKVEEFVHYFGLDADRKLKAQINHIKGEGHSVTFGGKSIYGLLIDFACQRYGWTMDYVLWSISYVNLSLLLADAITTVYLSDDERKKLGRGDGEVINADDPANRDLVRRMISE</sequence>
<dbReference type="Proteomes" id="UP000196036">
    <property type="component" value="Unassembled WGS sequence"/>
</dbReference>
<organism evidence="1 4">
    <name type="scientific">Bacteroides xylanisolvens</name>
    <dbReference type="NCBI Taxonomy" id="371601"/>
    <lineage>
        <taxon>Bacteria</taxon>
        <taxon>Pseudomonadati</taxon>
        <taxon>Bacteroidota</taxon>
        <taxon>Bacteroidia</taxon>
        <taxon>Bacteroidales</taxon>
        <taxon>Bacteroidaceae</taxon>
        <taxon>Bacteroides</taxon>
    </lineage>
</organism>
<dbReference type="RefSeq" id="WP_087318285.1">
    <property type="nucleotide sequence ID" value="NZ_JABFIB010000007.1"/>
</dbReference>
<dbReference type="EMBL" id="NFLW01000021">
    <property type="protein sequence ID" value="OUQ67948.1"/>
    <property type="molecule type" value="Genomic_DNA"/>
</dbReference>
<evidence type="ECO:0000313" key="3">
    <source>
        <dbReference type="Proteomes" id="UP000196036"/>
    </source>
</evidence>
<evidence type="ECO:0000313" key="4">
    <source>
        <dbReference type="Proteomes" id="UP000471447"/>
    </source>
</evidence>
<accession>A0A1Y4VDG3</accession>
<reference evidence="3" key="1">
    <citation type="submission" date="2017-04" db="EMBL/GenBank/DDBJ databases">
        <title>Function of individual gut microbiota members based on whole genome sequencing of pure cultures obtained from chicken caecum.</title>
        <authorList>
            <person name="Medvecky M."/>
            <person name="Cejkova D."/>
            <person name="Polansky O."/>
            <person name="Karasova D."/>
            <person name="Kubasova T."/>
            <person name="Cizek A."/>
            <person name="Rychlik I."/>
        </authorList>
    </citation>
    <scope>NUCLEOTIDE SEQUENCE [LARGE SCALE GENOMIC DNA]</scope>
    <source>
        <strain evidence="3">An109</strain>
    </source>
</reference>
<dbReference type="EMBL" id="WDCG01000014">
    <property type="protein sequence ID" value="KAB6422569.1"/>
    <property type="molecule type" value="Genomic_DNA"/>
</dbReference>
<proteinExistence type="predicted"/>
<evidence type="ECO:0000313" key="2">
    <source>
        <dbReference type="EMBL" id="OUQ67948.1"/>
    </source>
</evidence>
<dbReference type="Proteomes" id="UP000471447">
    <property type="component" value="Unassembled WGS sequence"/>
</dbReference>